<feature type="compositionally biased region" description="Polar residues" evidence="4">
    <location>
        <begin position="69"/>
        <end position="78"/>
    </location>
</feature>
<dbReference type="Proteomes" id="UP001335648">
    <property type="component" value="Unassembled WGS sequence"/>
</dbReference>
<dbReference type="PROSITE" id="PS50119">
    <property type="entry name" value="ZF_BBOX"/>
    <property type="match status" value="1"/>
</dbReference>
<keyword evidence="2" id="KW-0862">Zinc</keyword>
<evidence type="ECO:0000259" key="5">
    <source>
        <dbReference type="PROSITE" id="PS50119"/>
    </source>
</evidence>
<feature type="region of interest" description="Disordered" evidence="4">
    <location>
        <begin position="498"/>
        <end position="546"/>
    </location>
</feature>
<feature type="compositionally biased region" description="Low complexity" evidence="4">
    <location>
        <begin position="739"/>
        <end position="751"/>
    </location>
</feature>
<dbReference type="GO" id="GO:0008270">
    <property type="term" value="F:zinc ion binding"/>
    <property type="evidence" value="ECO:0007669"/>
    <property type="project" value="UniProtKB-KW"/>
</dbReference>
<feature type="region of interest" description="Disordered" evidence="4">
    <location>
        <begin position="458"/>
        <end position="482"/>
    </location>
</feature>
<feature type="compositionally biased region" description="Polar residues" evidence="4">
    <location>
        <begin position="220"/>
        <end position="231"/>
    </location>
</feature>
<protein>
    <recommendedName>
        <fullName evidence="5">B box-type domain-containing protein</fullName>
    </recommendedName>
</protein>
<feature type="compositionally biased region" description="Polar residues" evidence="4">
    <location>
        <begin position="382"/>
        <end position="402"/>
    </location>
</feature>
<feature type="compositionally biased region" description="Polar residues" evidence="4">
    <location>
        <begin position="523"/>
        <end position="533"/>
    </location>
</feature>
<feature type="compositionally biased region" description="Low complexity" evidence="4">
    <location>
        <begin position="498"/>
        <end position="507"/>
    </location>
</feature>
<comment type="caution">
    <text evidence="6">The sequence shown here is derived from an EMBL/GenBank/DDBJ whole genome shotgun (WGS) entry which is preliminary data.</text>
</comment>
<evidence type="ECO:0000256" key="1">
    <source>
        <dbReference type="ARBA" id="ARBA00022771"/>
    </source>
</evidence>
<accession>A0AAN8CL09</accession>
<feature type="region of interest" description="Disordered" evidence="4">
    <location>
        <begin position="38"/>
        <end position="122"/>
    </location>
</feature>
<feature type="compositionally biased region" description="Basic and acidic residues" evidence="4">
    <location>
        <begin position="644"/>
        <end position="653"/>
    </location>
</feature>
<feature type="region of interest" description="Disordered" evidence="4">
    <location>
        <begin position="376"/>
        <end position="402"/>
    </location>
</feature>
<feature type="domain" description="B box-type" evidence="5">
    <location>
        <begin position="127"/>
        <end position="173"/>
    </location>
</feature>
<name>A0AAN8CL09_9TELE</name>
<evidence type="ECO:0000256" key="2">
    <source>
        <dbReference type="ARBA" id="ARBA00022833"/>
    </source>
</evidence>
<feature type="region of interest" description="Disordered" evidence="4">
    <location>
        <begin position="183"/>
        <end position="251"/>
    </location>
</feature>
<proteinExistence type="predicted"/>
<feature type="compositionally biased region" description="Low complexity" evidence="4">
    <location>
        <begin position="200"/>
        <end position="219"/>
    </location>
</feature>
<dbReference type="PANTHER" id="PTHR28634">
    <property type="entry name" value="ZINC FINGER B-BOX DOMAIN-CONTAINING PROTEIN 1"/>
    <property type="match status" value="1"/>
</dbReference>
<feature type="compositionally biased region" description="Polar residues" evidence="4">
    <location>
        <begin position="660"/>
        <end position="670"/>
    </location>
</feature>
<sequence>MNLNDFVVLPYNKAKSVKLNARNLQVLQMETVSLAHESKEMEEKLQQLKESMSKEKEERGHSGGFRWKSGQSGSLNSTKKNKENRLQKLSAGKLKIRVLKDEPLTAPPQPPPLPSTSGLRTTRKSRLRGTHCGQCEVKTAGIKCAECAEDYCIGCFTRFHQKGALKLHRMIPMQTDLQTHVSSREVVHRFQSTITPGPAPSASANPNANPSPNSKSALNQTYSSNSITRQGDQVPEKGPDAGAQYVQSPPEHSQVLAVDQGEEKRVDMVEDGEDGDGFPTSLLTGEYNEEESTRSFQEALRQWRGDEAAGTTTEEAMWTPVRPVSVSAMATQADLAPVRGAERGGRGEASVPVRVEFTENSLTYIDRLLLKKHRRTPIKTYRPSSASGNDSKSQPNISTVEETARSLTAQEEDFHRYCASLFADPVSSGRPEPQITQPESCLVIQVLDDREEEDIHGLSIQQRTDNNRKVPSVQQPLSKGTPLTQTAIINSGSSLVSCSSPSPALPSRQFTAPTPAKGAQRLHLSSNQTSQPEHLTKSSSSKKTSSVCEYSTPISVDHESTLDRLPSHFTDGIQNYLFNVKLEEELSIDSGDEMSSDSLGLDPHEEESSDEEVQMHRRLTRGRTREGKEGNPATSHSEFPFVPEDPHRGKDLQTDEQEQLSDASMVNHNHSAGPGSERLCDLDGIPPQGLDMNSGPSDTQDHTHCDPPHASQMTRHDSEQTGFSLSGKSTPMQSPSPSPLSALVSPRRPLPAGLSRPASGSGIGPALRPLSQAAQEIMDICSVDQMGCEDPDLDADTTAHTLHDLEQELRLMAHASGAEQQAVVFGTRHRDSPNQHGSHRFTQDRASEEQKDEEADAQRDEQSVLSLP</sequence>
<feature type="compositionally biased region" description="Basic and acidic residues" evidence="4">
    <location>
        <begin position="38"/>
        <end position="61"/>
    </location>
</feature>
<dbReference type="AlphaFoldDB" id="A0AAN8CL09"/>
<feature type="region of interest" description="Disordered" evidence="4">
    <location>
        <begin position="590"/>
        <end position="767"/>
    </location>
</feature>
<dbReference type="PANTHER" id="PTHR28634:SF1">
    <property type="entry name" value="ZINC FINGER B-BOX DOMAIN-CONTAINING PROTEIN 1"/>
    <property type="match status" value="1"/>
</dbReference>
<dbReference type="InterPro" id="IPR037688">
    <property type="entry name" value="ZBBX"/>
</dbReference>
<keyword evidence="7" id="KW-1185">Reference proteome</keyword>
<organism evidence="6 7">
    <name type="scientific">Champsocephalus esox</name>
    <name type="common">pike icefish</name>
    <dbReference type="NCBI Taxonomy" id="159716"/>
    <lineage>
        <taxon>Eukaryota</taxon>
        <taxon>Metazoa</taxon>
        <taxon>Chordata</taxon>
        <taxon>Craniata</taxon>
        <taxon>Vertebrata</taxon>
        <taxon>Euteleostomi</taxon>
        <taxon>Actinopterygii</taxon>
        <taxon>Neopterygii</taxon>
        <taxon>Teleostei</taxon>
        <taxon>Neoteleostei</taxon>
        <taxon>Acanthomorphata</taxon>
        <taxon>Eupercaria</taxon>
        <taxon>Perciformes</taxon>
        <taxon>Notothenioidei</taxon>
        <taxon>Channichthyidae</taxon>
        <taxon>Champsocephalus</taxon>
    </lineage>
</organism>
<evidence type="ECO:0000256" key="4">
    <source>
        <dbReference type="SAM" id="MobiDB-lite"/>
    </source>
</evidence>
<gene>
    <name evidence="6" type="ORF">CesoFtcFv8_005940</name>
</gene>
<evidence type="ECO:0000256" key="3">
    <source>
        <dbReference type="PROSITE-ProRule" id="PRU00024"/>
    </source>
</evidence>
<dbReference type="InterPro" id="IPR000315">
    <property type="entry name" value="Znf_B-box"/>
</dbReference>
<feature type="compositionally biased region" description="Low complexity" evidence="4">
    <location>
        <begin position="537"/>
        <end position="546"/>
    </location>
</feature>
<evidence type="ECO:0000313" key="7">
    <source>
        <dbReference type="Proteomes" id="UP001335648"/>
    </source>
</evidence>
<feature type="region of interest" description="Disordered" evidence="4">
    <location>
        <begin position="820"/>
        <end position="868"/>
    </location>
</feature>
<reference evidence="6 7" key="1">
    <citation type="journal article" date="2023" name="Mol. Biol. Evol.">
        <title>Genomics of Secondarily Temperate Adaptation in the Only Non-Antarctic Icefish.</title>
        <authorList>
            <person name="Rivera-Colon A.G."/>
            <person name="Rayamajhi N."/>
            <person name="Minhas B.F."/>
            <person name="Madrigal G."/>
            <person name="Bilyk K.T."/>
            <person name="Yoon V."/>
            <person name="Hune M."/>
            <person name="Gregory S."/>
            <person name="Cheng C.H.C."/>
            <person name="Catchen J.M."/>
        </authorList>
    </citation>
    <scope>NUCLEOTIDE SEQUENCE [LARGE SCALE GENOMIC DNA]</scope>
    <source>
        <strain evidence="6">JC2023a</strain>
    </source>
</reference>
<evidence type="ECO:0000313" key="6">
    <source>
        <dbReference type="EMBL" id="KAK5904365.1"/>
    </source>
</evidence>
<keyword evidence="1 3" id="KW-0863">Zinc-finger</keyword>
<feature type="compositionally biased region" description="Polar residues" evidence="4">
    <location>
        <begin position="472"/>
        <end position="482"/>
    </location>
</feature>
<feature type="compositionally biased region" description="Pro residues" evidence="4">
    <location>
        <begin position="105"/>
        <end position="114"/>
    </location>
</feature>
<dbReference type="EMBL" id="JAULUE010002050">
    <property type="protein sequence ID" value="KAK5904365.1"/>
    <property type="molecule type" value="Genomic_DNA"/>
</dbReference>
<keyword evidence="1 3" id="KW-0479">Metal-binding</keyword>
<feature type="compositionally biased region" description="Polar residues" evidence="4">
    <location>
        <begin position="720"/>
        <end position="733"/>
    </location>
</feature>